<dbReference type="GO" id="GO:0043094">
    <property type="term" value="P:metabolic compound salvage"/>
    <property type="evidence" value="ECO:0007669"/>
    <property type="project" value="InterPro"/>
</dbReference>
<keyword evidence="7" id="KW-1185">Reference proteome</keyword>
<keyword evidence="2" id="KW-0479">Metal-binding</keyword>
<dbReference type="OrthoDB" id="9800863at2"/>
<dbReference type="Pfam" id="PF01676">
    <property type="entry name" value="Metalloenzyme"/>
    <property type="match status" value="1"/>
</dbReference>
<dbReference type="InterPro" id="IPR006124">
    <property type="entry name" value="Metalloenzyme"/>
</dbReference>
<dbReference type="RefSeq" id="WP_151620381.1">
    <property type="nucleotide sequence ID" value="NZ_WBXO01000007.1"/>
</dbReference>
<evidence type="ECO:0000313" key="6">
    <source>
        <dbReference type="EMBL" id="KAB2952089.1"/>
    </source>
</evidence>
<keyword evidence="4" id="KW-0413">Isomerase</keyword>
<evidence type="ECO:0000256" key="4">
    <source>
        <dbReference type="ARBA" id="ARBA00023235"/>
    </source>
</evidence>
<feature type="domain" description="Metalloenzyme" evidence="5">
    <location>
        <begin position="12"/>
        <end position="255"/>
    </location>
</feature>
<dbReference type="GO" id="GO:0005829">
    <property type="term" value="C:cytosol"/>
    <property type="evidence" value="ECO:0007669"/>
    <property type="project" value="TreeGrafter"/>
</dbReference>
<dbReference type="GO" id="GO:0009117">
    <property type="term" value="P:nucleotide metabolic process"/>
    <property type="evidence" value="ECO:0007669"/>
    <property type="project" value="InterPro"/>
</dbReference>
<dbReference type="PANTHER" id="PTHR21110:SF0">
    <property type="entry name" value="PHOSPHOPENTOMUTASE"/>
    <property type="match status" value="1"/>
</dbReference>
<name>A0A6I0F1K4_9FIRM</name>
<sequence>MMESHHFRKVDKVVLLVIDGMDCVNLTMAHTPVMDGLHGKTAVGVAHTEVLGAGAAITPIAHGMMGTGYNVIAHRPGYQATGRPYDYHGSPVETIGEVAREAGMTTAAVGKNEAAIVLGGSDQVDLRRLEMDGIDGGDHRILAQEVLQVLKKMDCGILVANYSAVDMMAHRRDVSLLIESVERADAIVAKLLASVDLEKTLFVITADHGTNPFTGNHNTAPTPICLITGQITGRQNLGVVHNLEIAPTITAALGLRRPAQALGRDLLPLALGKEREYSYHIKLEEQLEELYRLDQPRHVQQHI</sequence>
<reference evidence="6 7" key="1">
    <citation type="submission" date="2019-10" db="EMBL/GenBank/DDBJ databases">
        <title>Whole-genome sequence of the extremophile Heliorestis acidaminivorans DSM 24790.</title>
        <authorList>
            <person name="Kyndt J.A."/>
            <person name="Meyer T.E."/>
        </authorList>
    </citation>
    <scope>NUCLEOTIDE SEQUENCE [LARGE SCALE GENOMIC DNA]</scope>
    <source>
        <strain evidence="6 7">DSM 24790</strain>
    </source>
</reference>
<evidence type="ECO:0000259" key="5">
    <source>
        <dbReference type="Pfam" id="PF01676"/>
    </source>
</evidence>
<protein>
    <recommendedName>
        <fullName evidence="5">Metalloenzyme domain-containing protein</fullName>
    </recommendedName>
</protein>
<organism evidence="6 7">
    <name type="scientific">Heliorestis acidaminivorans</name>
    <dbReference type="NCBI Taxonomy" id="553427"/>
    <lineage>
        <taxon>Bacteria</taxon>
        <taxon>Bacillati</taxon>
        <taxon>Bacillota</taxon>
        <taxon>Clostridia</taxon>
        <taxon>Eubacteriales</taxon>
        <taxon>Heliobacteriaceae</taxon>
        <taxon>Heliorestis</taxon>
    </lineage>
</organism>
<gene>
    <name evidence="6" type="ORF">F9B85_09750</name>
</gene>
<comment type="similarity">
    <text evidence="1">Belongs to the phosphopentomutase family.</text>
</comment>
<evidence type="ECO:0000256" key="1">
    <source>
        <dbReference type="ARBA" id="ARBA00010373"/>
    </source>
</evidence>
<accession>A0A6I0F1K4</accession>
<dbReference type="GO" id="GO:0008973">
    <property type="term" value="F:phosphopentomutase activity"/>
    <property type="evidence" value="ECO:0007669"/>
    <property type="project" value="InterPro"/>
</dbReference>
<proteinExistence type="inferred from homology"/>
<dbReference type="InterPro" id="IPR017850">
    <property type="entry name" value="Alkaline_phosphatase_core_sf"/>
</dbReference>
<dbReference type="SUPFAM" id="SSF53649">
    <property type="entry name" value="Alkaline phosphatase-like"/>
    <property type="match status" value="1"/>
</dbReference>
<dbReference type="GO" id="GO:0000287">
    <property type="term" value="F:magnesium ion binding"/>
    <property type="evidence" value="ECO:0007669"/>
    <property type="project" value="InterPro"/>
</dbReference>
<comment type="caution">
    <text evidence="6">The sequence shown here is derived from an EMBL/GenBank/DDBJ whole genome shotgun (WGS) entry which is preliminary data.</text>
</comment>
<evidence type="ECO:0000256" key="2">
    <source>
        <dbReference type="ARBA" id="ARBA00022723"/>
    </source>
</evidence>
<dbReference type="Proteomes" id="UP000468766">
    <property type="component" value="Unassembled WGS sequence"/>
</dbReference>
<keyword evidence="3" id="KW-0464">Manganese</keyword>
<dbReference type="AlphaFoldDB" id="A0A6I0F1K4"/>
<dbReference type="EMBL" id="WBXO01000007">
    <property type="protein sequence ID" value="KAB2952089.1"/>
    <property type="molecule type" value="Genomic_DNA"/>
</dbReference>
<dbReference type="PANTHER" id="PTHR21110">
    <property type="entry name" value="PHOSPHOPENTOMUTASE"/>
    <property type="match status" value="1"/>
</dbReference>
<evidence type="ECO:0000256" key="3">
    <source>
        <dbReference type="ARBA" id="ARBA00023211"/>
    </source>
</evidence>
<dbReference type="Gene3D" id="3.40.720.10">
    <property type="entry name" value="Alkaline Phosphatase, subunit A"/>
    <property type="match status" value="1"/>
</dbReference>
<evidence type="ECO:0000313" key="7">
    <source>
        <dbReference type="Proteomes" id="UP000468766"/>
    </source>
</evidence>
<dbReference type="InterPro" id="IPR010045">
    <property type="entry name" value="DeoB"/>
</dbReference>